<dbReference type="RefSeq" id="WP_070504296.1">
    <property type="nucleotide sequence ID" value="NZ_CP034169.1"/>
</dbReference>
<evidence type="ECO:0000313" key="1">
    <source>
        <dbReference type="EMBL" id="RVU94987.1"/>
    </source>
</evidence>
<evidence type="ECO:0000313" key="2">
    <source>
        <dbReference type="Proteomes" id="UP000288388"/>
    </source>
</evidence>
<dbReference type="AlphaFoldDB" id="A0A437UMY3"/>
<dbReference type="EMBL" id="RYZS01000001">
    <property type="protein sequence ID" value="RVU94987.1"/>
    <property type="molecule type" value="Genomic_DNA"/>
</dbReference>
<sequence>MRNDFEYIPTVPVKVAKQKSEYRAAKVLLTGAMLGTICVGYWQISLILLPVLLGVNTIGKKVMGL</sequence>
<comment type="caution">
    <text evidence="1">The sequence shown here is derived from an EMBL/GenBank/DDBJ whole genome shotgun (WGS) entry which is preliminary data.</text>
</comment>
<proteinExistence type="predicted"/>
<organism evidence="1 2">
    <name type="scientific">Enterococcus avium</name>
    <name type="common">Streptococcus avium</name>
    <dbReference type="NCBI Taxonomy" id="33945"/>
    <lineage>
        <taxon>Bacteria</taxon>
        <taxon>Bacillati</taxon>
        <taxon>Bacillota</taxon>
        <taxon>Bacilli</taxon>
        <taxon>Lactobacillales</taxon>
        <taxon>Enterococcaceae</taxon>
        <taxon>Enterococcus</taxon>
    </lineage>
</organism>
<protein>
    <submittedName>
        <fullName evidence="1">Uncharacterized protein</fullName>
    </submittedName>
</protein>
<accession>A0A437UMY3</accession>
<name>A0A437UMY3_ENTAV</name>
<reference evidence="1 2" key="1">
    <citation type="submission" date="2018-12" db="EMBL/GenBank/DDBJ databases">
        <title>A novel vanA-carrying plasmid in a clinical isolate of Enterococcus avium.</title>
        <authorList>
            <person name="Bernasconi O.J."/>
            <person name="Luzzaro F."/>
            <person name="Endimiani A."/>
        </authorList>
    </citation>
    <scope>NUCLEOTIDE SEQUENCE [LARGE SCALE GENOMIC DNA]</scope>
    <source>
        <strain evidence="1 2">LC0559/18</strain>
    </source>
</reference>
<dbReference type="Proteomes" id="UP000288388">
    <property type="component" value="Unassembled WGS sequence"/>
</dbReference>
<gene>
    <name evidence="1" type="ORF">EK398_09025</name>
</gene>